<evidence type="ECO:0000256" key="1">
    <source>
        <dbReference type="ARBA" id="ARBA00022603"/>
    </source>
</evidence>
<dbReference type="SUPFAM" id="SSF50249">
    <property type="entry name" value="Nucleic acid-binding proteins"/>
    <property type="match status" value="1"/>
</dbReference>
<dbReference type="InterPro" id="IPR002792">
    <property type="entry name" value="TRAM_dom"/>
</dbReference>
<feature type="active site" evidence="5">
    <location>
        <position position="406"/>
    </location>
</feature>
<evidence type="ECO:0000256" key="5">
    <source>
        <dbReference type="PROSITE-ProRule" id="PRU10015"/>
    </source>
</evidence>
<dbReference type="Gene3D" id="3.40.50.150">
    <property type="entry name" value="Vaccinia Virus protein VP39"/>
    <property type="match status" value="1"/>
</dbReference>
<evidence type="ECO:0000256" key="2">
    <source>
        <dbReference type="ARBA" id="ARBA00022679"/>
    </source>
</evidence>
<dbReference type="Proteomes" id="UP000006415">
    <property type="component" value="Unassembled WGS sequence"/>
</dbReference>
<protein>
    <recommendedName>
        <fullName evidence="7">TRAM domain-containing protein</fullName>
    </recommendedName>
</protein>
<dbReference type="EMBL" id="AGZS01000001">
    <property type="protein sequence ID" value="EJD65335.1"/>
    <property type="molecule type" value="Genomic_DNA"/>
</dbReference>
<evidence type="ECO:0000313" key="8">
    <source>
        <dbReference type="EMBL" id="EJD65335.1"/>
    </source>
</evidence>
<keyword evidence="9" id="KW-1185">Reference proteome</keyword>
<dbReference type="OrthoDB" id="9804590at2"/>
<dbReference type="CDD" id="cd02440">
    <property type="entry name" value="AdoMet_MTases"/>
    <property type="match status" value="1"/>
</dbReference>
<dbReference type="InterPro" id="IPR029063">
    <property type="entry name" value="SAM-dependent_MTases_sf"/>
</dbReference>
<dbReference type="InterPro" id="IPR012340">
    <property type="entry name" value="NA-bd_OB-fold"/>
</dbReference>
<gene>
    <name evidence="8" type="ORF">HMPREF9156_00099</name>
</gene>
<dbReference type="Pfam" id="PF01938">
    <property type="entry name" value="TRAM"/>
    <property type="match status" value="1"/>
</dbReference>
<evidence type="ECO:0000256" key="6">
    <source>
        <dbReference type="SAM" id="MobiDB-lite"/>
    </source>
</evidence>
<dbReference type="HOGENOM" id="CLU_014689_7_0_11"/>
<sequence>MDSTVTASDAAGAPGNGAEAAGSRIEAEAEIERYADQGRCVAHIDGRVVFVRFALPGERVRILIDEPHNRKDRFWTGEVIEVITASPDRVEPVWPLAGPLAWGGGVGGADLVHVSRQGQLAWKQAVISEQMKRLGHIDISVPVHPTPGDEEAGGLHWRTRLDLVADGNGRLSMRRRESHTRVALDGMPLASQQLCSIAEHHGLWSHPFDLDDHIRISAPEPRPGDPGLIESGNYAVLVNGEVLYGRRELTERVILNNRADFTYHVDAGGFWQMHRMAPAVLAGTAMKEMADTGADKARVIWDLYSGSGLFTLPIAALYPHAEILSVEGAPAAVRSARRNLKEAGADNVTVLEGDVVKVLRSLGNTARSRLTHPDIILLDPPRSGAGRRACEQISKTGAHSIIYISCNPASLARDTAYLLDSGYTLGSIYAHDIYPMTHHVETVAVLSRLRD</sequence>
<evidence type="ECO:0000313" key="9">
    <source>
        <dbReference type="Proteomes" id="UP000006415"/>
    </source>
</evidence>
<comment type="similarity">
    <text evidence="4">Belongs to the class I-like SAM-binding methyltransferase superfamily. RNA M5U methyltransferase family.</text>
</comment>
<organism evidence="8 9">
    <name type="scientific">Scardovia wiggsiae F0424</name>
    <dbReference type="NCBI Taxonomy" id="857290"/>
    <lineage>
        <taxon>Bacteria</taxon>
        <taxon>Bacillati</taxon>
        <taxon>Actinomycetota</taxon>
        <taxon>Actinomycetes</taxon>
        <taxon>Bifidobacteriales</taxon>
        <taxon>Bifidobacteriaceae</taxon>
        <taxon>Scardovia</taxon>
    </lineage>
</organism>
<dbReference type="STRING" id="857290.HMPREF9156_00099"/>
<dbReference type="PROSITE" id="PS51687">
    <property type="entry name" value="SAM_MT_RNA_M5U"/>
    <property type="match status" value="1"/>
</dbReference>
<feature type="domain" description="TRAM" evidence="7">
    <location>
        <begin position="18"/>
        <end position="81"/>
    </location>
</feature>
<feature type="binding site" evidence="4">
    <location>
        <position position="272"/>
    </location>
    <ligand>
        <name>S-adenosyl-L-methionine</name>
        <dbReference type="ChEBI" id="CHEBI:59789"/>
    </ligand>
</feature>
<reference evidence="8 9" key="1">
    <citation type="submission" date="2012-01" db="EMBL/GenBank/DDBJ databases">
        <title>The Genome Sequence of Scardovia wiggsiae F0424.</title>
        <authorList>
            <consortium name="The Broad Institute Genome Sequencing Platform"/>
            <person name="Earl A."/>
            <person name="Ward D."/>
            <person name="Feldgarden M."/>
            <person name="Gevers D."/>
            <person name="Izard J."/>
            <person name="Ganesan A."/>
            <person name="Baranova O.V."/>
            <person name="Blanton J.M."/>
            <person name="Tanner A.C."/>
            <person name="Mathney J."/>
            <person name="Dewhirst F.E."/>
            <person name="Young S.K."/>
            <person name="Zeng Q."/>
            <person name="Gargeya S."/>
            <person name="Fitzgerald M."/>
            <person name="Haas B."/>
            <person name="Abouelleil A."/>
            <person name="Alvarado L."/>
            <person name="Arachchi H.M."/>
            <person name="Berlin A."/>
            <person name="Chapman S.B."/>
            <person name="Gearin G."/>
            <person name="Goldberg J."/>
            <person name="Griggs A."/>
            <person name="Gujja S."/>
            <person name="Hansen M."/>
            <person name="Heiman D."/>
            <person name="Howarth C."/>
            <person name="Larimer J."/>
            <person name="Lui A."/>
            <person name="MacDonald P.J.P."/>
            <person name="McCowen C."/>
            <person name="Montmayeur A."/>
            <person name="Murphy C."/>
            <person name="Neiman D."/>
            <person name="Pearson M."/>
            <person name="Priest M."/>
            <person name="Roberts A."/>
            <person name="Saif S."/>
            <person name="Shea T."/>
            <person name="Sisk P."/>
            <person name="Stolte C."/>
            <person name="Sykes S."/>
            <person name="Wortman J."/>
            <person name="Nusbaum C."/>
            <person name="Birren B."/>
        </authorList>
    </citation>
    <scope>NUCLEOTIDE SEQUENCE [LARGE SCALE GENOMIC DNA]</scope>
    <source>
        <strain evidence="8 9">F0424</strain>
    </source>
</reference>
<dbReference type="PROSITE" id="PS01230">
    <property type="entry name" value="TRMA_1"/>
    <property type="match status" value="1"/>
</dbReference>
<dbReference type="Gene3D" id="2.40.50.140">
    <property type="entry name" value="Nucleic acid-binding proteins"/>
    <property type="match status" value="1"/>
</dbReference>
<dbReference type="SUPFAM" id="SSF53335">
    <property type="entry name" value="S-adenosyl-L-methionine-dependent methyltransferases"/>
    <property type="match status" value="1"/>
</dbReference>
<keyword evidence="3 4" id="KW-0949">S-adenosyl-L-methionine</keyword>
<dbReference type="GO" id="GO:0070041">
    <property type="term" value="F:rRNA (uridine-C5-)-methyltransferase activity"/>
    <property type="evidence" value="ECO:0007669"/>
    <property type="project" value="TreeGrafter"/>
</dbReference>
<dbReference type="PROSITE" id="PS50926">
    <property type="entry name" value="TRAM"/>
    <property type="match status" value="1"/>
</dbReference>
<feature type="binding site" evidence="4">
    <location>
        <position position="304"/>
    </location>
    <ligand>
        <name>S-adenosyl-L-methionine</name>
        <dbReference type="ChEBI" id="CHEBI:59789"/>
    </ligand>
</feature>
<feature type="region of interest" description="Disordered" evidence="6">
    <location>
        <begin position="1"/>
        <end position="21"/>
    </location>
</feature>
<feature type="binding site" evidence="4">
    <location>
        <position position="327"/>
    </location>
    <ligand>
        <name>S-adenosyl-L-methionine</name>
        <dbReference type="ChEBI" id="CHEBI:59789"/>
    </ligand>
</feature>
<evidence type="ECO:0000256" key="4">
    <source>
        <dbReference type="PROSITE-ProRule" id="PRU01024"/>
    </source>
</evidence>
<dbReference type="eggNOG" id="COG2265">
    <property type="taxonomic scope" value="Bacteria"/>
</dbReference>
<name>J0D5R5_9BIFI</name>
<dbReference type="Pfam" id="PF05958">
    <property type="entry name" value="tRNA_U5-meth_tr"/>
    <property type="match status" value="1"/>
</dbReference>
<keyword evidence="2 4" id="KW-0808">Transferase</keyword>
<feature type="active site" description="Nucleophile" evidence="4">
    <location>
        <position position="406"/>
    </location>
</feature>
<feature type="compositionally biased region" description="Low complexity" evidence="6">
    <location>
        <begin position="10"/>
        <end position="21"/>
    </location>
</feature>
<comment type="caution">
    <text evidence="8">The sequence shown here is derived from an EMBL/GenBank/DDBJ whole genome shotgun (WGS) entry which is preliminary data.</text>
</comment>
<evidence type="ECO:0000259" key="7">
    <source>
        <dbReference type="PROSITE" id="PS50926"/>
    </source>
</evidence>
<dbReference type="AlphaFoldDB" id="J0D5R5"/>
<dbReference type="InterPro" id="IPR010280">
    <property type="entry name" value="U5_MeTrfase_fam"/>
</dbReference>
<dbReference type="InterPro" id="IPR030390">
    <property type="entry name" value="MeTrfase_TrmA_AS"/>
</dbReference>
<dbReference type="PANTHER" id="PTHR11061">
    <property type="entry name" value="RNA M5U METHYLTRANSFERASE"/>
    <property type="match status" value="1"/>
</dbReference>
<dbReference type="PANTHER" id="PTHR11061:SF30">
    <property type="entry name" value="TRNA (URACIL(54)-C(5))-METHYLTRANSFERASE"/>
    <property type="match status" value="1"/>
</dbReference>
<dbReference type="GO" id="GO:0070475">
    <property type="term" value="P:rRNA base methylation"/>
    <property type="evidence" value="ECO:0007669"/>
    <property type="project" value="TreeGrafter"/>
</dbReference>
<proteinExistence type="inferred from homology"/>
<feature type="binding site" evidence="4">
    <location>
        <position position="379"/>
    </location>
    <ligand>
        <name>S-adenosyl-L-methionine</name>
        <dbReference type="ChEBI" id="CHEBI:59789"/>
    </ligand>
</feature>
<keyword evidence="1 4" id="KW-0489">Methyltransferase</keyword>
<accession>J0D5R5</accession>
<evidence type="ECO:0000256" key="3">
    <source>
        <dbReference type="ARBA" id="ARBA00022691"/>
    </source>
</evidence>